<name>A0A5C4LPK2_9PSEU</name>
<dbReference type="InterPro" id="IPR002645">
    <property type="entry name" value="STAS_dom"/>
</dbReference>
<accession>A0A5C4LPK2</accession>
<evidence type="ECO:0000259" key="3">
    <source>
        <dbReference type="PROSITE" id="PS50801"/>
    </source>
</evidence>
<evidence type="ECO:0000256" key="1">
    <source>
        <dbReference type="ARBA" id="ARBA00009013"/>
    </source>
</evidence>
<dbReference type="RefSeq" id="WP_139100563.1">
    <property type="nucleotide sequence ID" value="NZ_VDFW01000049.1"/>
</dbReference>
<evidence type="ECO:0000313" key="4">
    <source>
        <dbReference type="EMBL" id="TNC19604.1"/>
    </source>
</evidence>
<feature type="domain" description="STAS" evidence="3">
    <location>
        <begin position="24"/>
        <end position="111"/>
    </location>
</feature>
<evidence type="ECO:0000256" key="2">
    <source>
        <dbReference type="RuleBase" id="RU003749"/>
    </source>
</evidence>
<dbReference type="InterPro" id="IPR036513">
    <property type="entry name" value="STAS_dom_sf"/>
</dbReference>
<gene>
    <name evidence="4" type="ORF">FG385_32075</name>
</gene>
<dbReference type="Proteomes" id="UP000305546">
    <property type="component" value="Unassembled WGS sequence"/>
</dbReference>
<dbReference type="NCBIfam" id="TIGR00377">
    <property type="entry name" value="ant_ant_sig"/>
    <property type="match status" value="1"/>
</dbReference>
<evidence type="ECO:0000313" key="5">
    <source>
        <dbReference type="Proteomes" id="UP000305546"/>
    </source>
</evidence>
<comment type="caution">
    <text evidence="4">The sequence shown here is derived from an EMBL/GenBank/DDBJ whole genome shotgun (WGS) entry which is preliminary data.</text>
</comment>
<dbReference type="AlphaFoldDB" id="A0A5C4LPK2"/>
<dbReference type="EMBL" id="VDFW01000049">
    <property type="protein sequence ID" value="TNC19604.1"/>
    <property type="molecule type" value="Genomic_DNA"/>
</dbReference>
<protein>
    <recommendedName>
        <fullName evidence="2">Anti-sigma factor antagonist</fullName>
    </recommendedName>
</protein>
<dbReference type="OrthoDB" id="3556031at2"/>
<sequence length="111" mass="12207">MRRDEDIHSSTPVRVELDGEIGRIRLHGEIDHTAVEQLDRAVAELLDKGVGSLVVDFADLSFFDSACVSALVRARALAEERGSAITLANVDRYARRILDLTGLSAAFRIED</sequence>
<dbReference type="GO" id="GO:0043856">
    <property type="term" value="F:anti-sigma factor antagonist activity"/>
    <property type="evidence" value="ECO:0007669"/>
    <property type="project" value="InterPro"/>
</dbReference>
<dbReference type="SUPFAM" id="SSF52091">
    <property type="entry name" value="SpoIIaa-like"/>
    <property type="match status" value="1"/>
</dbReference>
<dbReference type="InterPro" id="IPR003658">
    <property type="entry name" value="Anti-sigma_ant"/>
</dbReference>
<dbReference type="PANTHER" id="PTHR33495">
    <property type="entry name" value="ANTI-SIGMA FACTOR ANTAGONIST TM_1081-RELATED-RELATED"/>
    <property type="match status" value="1"/>
</dbReference>
<dbReference type="PANTHER" id="PTHR33495:SF2">
    <property type="entry name" value="ANTI-SIGMA FACTOR ANTAGONIST TM_1081-RELATED"/>
    <property type="match status" value="1"/>
</dbReference>
<proteinExistence type="inferred from homology"/>
<comment type="similarity">
    <text evidence="1 2">Belongs to the anti-sigma-factor antagonist family.</text>
</comment>
<dbReference type="Pfam" id="PF13466">
    <property type="entry name" value="STAS_2"/>
    <property type="match status" value="1"/>
</dbReference>
<dbReference type="CDD" id="cd07043">
    <property type="entry name" value="STAS_anti-anti-sigma_factors"/>
    <property type="match status" value="1"/>
</dbReference>
<dbReference type="Gene3D" id="3.30.750.24">
    <property type="entry name" value="STAS domain"/>
    <property type="match status" value="1"/>
</dbReference>
<keyword evidence="5" id="KW-1185">Reference proteome</keyword>
<reference evidence="4 5" key="1">
    <citation type="submission" date="2019-06" db="EMBL/GenBank/DDBJ databases">
        <title>Amycolatopsis alkalitolerans sp. nov., isolated from Gastrodia elata Blume.</title>
        <authorList>
            <person name="Narsing Rao M.P."/>
            <person name="Li W.J."/>
        </authorList>
    </citation>
    <scope>NUCLEOTIDE SEQUENCE [LARGE SCALE GENOMIC DNA]</scope>
    <source>
        <strain evidence="4 5">SYSUP0005</strain>
    </source>
</reference>
<dbReference type="InterPro" id="IPR058548">
    <property type="entry name" value="MlaB-like_STAS"/>
</dbReference>
<dbReference type="PROSITE" id="PS50801">
    <property type="entry name" value="STAS"/>
    <property type="match status" value="1"/>
</dbReference>
<organism evidence="4 5">
    <name type="scientific">Amycolatopsis alkalitolerans</name>
    <dbReference type="NCBI Taxonomy" id="2547244"/>
    <lineage>
        <taxon>Bacteria</taxon>
        <taxon>Bacillati</taxon>
        <taxon>Actinomycetota</taxon>
        <taxon>Actinomycetes</taxon>
        <taxon>Pseudonocardiales</taxon>
        <taxon>Pseudonocardiaceae</taxon>
        <taxon>Amycolatopsis</taxon>
    </lineage>
</organism>